<gene>
    <name evidence="17" type="primary">LOC113896625</name>
</gene>
<evidence type="ECO:0000256" key="5">
    <source>
        <dbReference type="ARBA" id="ARBA00011245"/>
    </source>
</evidence>
<evidence type="ECO:0000256" key="2">
    <source>
        <dbReference type="ARBA" id="ARBA00003597"/>
    </source>
</evidence>
<feature type="chain" id="PRO_5044610687" description="Interleukin-3" evidence="16">
    <location>
        <begin position="24"/>
        <end position="144"/>
    </location>
</feature>
<protein>
    <recommendedName>
        <fullName evidence="6 15">Interleukin-3</fullName>
        <shortName evidence="15">IL-3</shortName>
    </recommendedName>
    <alternativeName>
        <fullName evidence="12 15">Hematopoietic growth factor</fullName>
    </alternativeName>
    <alternativeName>
        <fullName evidence="11 15">Mast cell growth factor</fullName>
    </alternativeName>
    <alternativeName>
        <fullName evidence="14 15">Multipotential colony-stimulating factor</fullName>
    </alternativeName>
    <alternativeName>
        <fullName evidence="13 15">P-cell-stimulating factor</fullName>
    </alternativeName>
</protein>
<reference evidence="18 19" key="1">
    <citation type="submission" date="2018-11" db="EMBL/GenBank/DDBJ databases">
        <title>Haplotype-resolved cattle genomes.</title>
        <authorList>
            <person name="Low W.Y."/>
            <person name="Tearle R."/>
            <person name="Bickhart D.M."/>
            <person name="Rosen B.D."/>
            <person name="Koren S."/>
            <person name="Rhie A."/>
            <person name="Hiendleder S."/>
            <person name="Phillippy A.M."/>
            <person name="Smith T.P.L."/>
            <person name="Williams J.L."/>
        </authorList>
    </citation>
    <scope>NUCLEOTIDE SEQUENCE [LARGE SCALE GENOMIC DNA]</scope>
</reference>
<feature type="signal peptide" evidence="16">
    <location>
        <begin position="1"/>
        <end position="23"/>
    </location>
</feature>
<evidence type="ECO:0000256" key="12">
    <source>
        <dbReference type="ARBA" id="ARBA00031944"/>
    </source>
</evidence>
<dbReference type="GeneID" id="113896625"/>
<evidence type="ECO:0000256" key="15">
    <source>
        <dbReference type="PIRNR" id="PIRNR001939"/>
    </source>
</evidence>
<dbReference type="SMR" id="A0A4W2D330"/>
<dbReference type="InterPro" id="IPR002183">
    <property type="entry name" value="IL-3"/>
</dbReference>
<keyword evidence="9 16" id="KW-0732">Signal</keyword>
<dbReference type="GeneTree" id="ENSGT00940000163393"/>
<evidence type="ECO:0000256" key="6">
    <source>
        <dbReference type="ARBA" id="ARBA00019466"/>
    </source>
</evidence>
<evidence type="ECO:0000256" key="3">
    <source>
        <dbReference type="ARBA" id="ARBA00004613"/>
    </source>
</evidence>
<dbReference type="PANTHER" id="PTHR48489:SF1">
    <property type="entry name" value="INTERLEUKIN-3"/>
    <property type="match status" value="1"/>
</dbReference>
<dbReference type="GO" id="GO:0005125">
    <property type="term" value="F:cytokine activity"/>
    <property type="evidence" value="ECO:0007669"/>
    <property type="project" value="UniProtKB-KW"/>
</dbReference>
<dbReference type="GO" id="GO:0006955">
    <property type="term" value="P:immune response"/>
    <property type="evidence" value="ECO:0007669"/>
    <property type="project" value="UniProtKB-UniRule"/>
</dbReference>
<evidence type="ECO:0000256" key="16">
    <source>
        <dbReference type="SAM" id="SignalP"/>
    </source>
</evidence>
<dbReference type="Ensembl" id="ENSBIXT00005024838.1">
    <property type="protein sequence ID" value="ENSBIXP00005014477.1"/>
    <property type="gene ID" value="ENSBIXG00005018475.1"/>
</dbReference>
<keyword evidence="18" id="KW-1185">Reference proteome</keyword>
<evidence type="ECO:0000256" key="4">
    <source>
        <dbReference type="ARBA" id="ARBA00008547"/>
    </source>
</evidence>
<comment type="subunit">
    <text evidence="5">Monomer.</text>
</comment>
<evidence type="ECO:0000313" key="18">
    <source>
        <dbReference type="Proteomes" id="UP000314981"/>
    </source>
</evidence>
<dbReference type="SUPFAM" id="SSF47266">
    <property type="entry name" value="4-helical cytokines"/>
    <property type="match status" value="1"/>
</dbReference>
<comment type="subcellular location">
    <subcellularLocation>
        <location evidence="3 15">Secreted</location>
    </subcellularLocation>
</comment>
<dbReference type="PANTHER" id="PTHR48489">
    <property type="entry name" value="INTERLEUKIN-3"/>
    <property type="match status" value="1"/>
</dbReference>
<evidence type="ECO:0000256" key="13">
    <source>
        <dbReference type="ARBA" id="ARBA00032468"/>
    </source>
</evidence>
<accession>A0A4W2D330</accession>
<comment type="function">
    <text evidence="15">Cytokine secreted predominantly by activated T-lymphocytes as well as mast cells and osteoblastic cells that controls the production and differentiation of hematopoietic progenitor cells into lineage-restricted cells. Stimulates also mature basophils, eosinophils, and monocytes to become functionally activated. In addition, plays an important role in neural cell proliferation and survival. Participates as well in bone homeostasis and inhibits osteoclast differentiation by preventing NF-kappa-B nuclear translocation and activation. Mechanistically, exerts its biological effects through a receptor composed of IL3RA subunit and a signal transducing subunit IL3RB. Receptor stimulation results in the rapid activation of JAK2 kinase activity leading to STAT5-mediated transcriptional program. Alternatively, contributes to cell survival under oxidative stress in non-hematopoietic systems by activating pathways mediated by PI3K/AKT and ERK.</text>
</comment>
<evidence type="ECO:0000256" key="11">
    <source>
        <dbReference type="ARBA" id="ARBA00030364"/>
    </source>
</evidence>
<name>A0A4W2D330_BOBOX</name>
<dbReference type="Proteomes" id="UP000314981">
    <property type="component" value="Chromosome 7"/>
</dbReference>
<dbReference type="GO" id="GO:0005135">
    <property type="term" value="F:interleukin-3 receptor binding"/>
    <property type="evidence" value="ECO:0007669"/>
    <property type="project" value="InterPro"/>
</dbReference>
<comment type="function">
    <text evidence="1">This CSF induces granulocytes, macrophages, mast cells, stem cells, erythroid cells, eosinophils and megakaryocytes.</text>
</comment>
<evidence type="ECO:0000313" key="19">
    <source>
        <dbReference type="Proteomes" id="UP000429181"/>
    </source>
</evidence>
<dbReference type="PRINTS" id="PR00430">
    <property type="entry name" value="INTERLEUKIN3"/>
</dbReference>
<evidence type="ECO:0000256" key="1">
    <source>
        <dbReference type="ARBA" id="ARBA00002346"/>
    </source>
</evidence>
<keyword evidence="10 15" id="KW-0339">Growth factor</keyword>
<dbReference type="PIRSF" id="PIRSF001939">
    <property type="entry name" value="IL-3"/>
    <property type="match status" value="1"/>
</dbReference>
<dbReference type="OMA" id="IKDGDWN"/>
<dbReference type="RefSeq" id="XP_027404648.1">
    <property type="nucleotide sequence ID" value="XM_027548847.1"/>
</dbReference>
<evidence type="ECO:0000256" key="9">
    <source>
        <dbReference type="ARBA" id="ARBA00022729"/>
    </source>
</evidence>
<organism evidence="17 18">
    <name type="scientific">Bos indicus x Bos taurus</name>
    <name type="common">Hybrid cattle</name>
    <dbReference type="NCBI Taxonomy" id="30522"/>
    <lineage>
        <taxon>Eukaryota</taxon>
        <taxon>Metazoa</taxon>
        <taxon>Chordata</taxon>
        <taxon>Craniata</taxon>
        <taxon>Vertebrata</taxon>
        <taxon>Euteleostomi</taxon>
        <taxon>Mammalia</taxon>
        <taxon>Eutheria</taxon>
        <taxon>Laurasiatheria</taxon>
        <taxon>Artiodactyla</taxon>
        <taxon>Ruminantia</taxon>
        <taxon>Pecora</taxon>
        <taxon>Bovidae</taxon>
        <taxon>Bovinae</taxon>
        <taxon>Bos</taxon>
    </lineage>
</organism>
<evidence type="ECO:0000313" key="17">
    <source>
        <dbReference type="Ensembl" id="ENSBIXP00000020240.1"/>
    </source>
</evidence>
<evidence type="ECO:0000256" key="10">
    <source>
        <dbReference type="ARBA" id="ARBA00023030"/>
    </source>
</evidence>
<dbReference type="GO" id="GO:0008083">
    <property type="term" value="F:growth factor activity"/>
    <property type="evidence" value="ECO:0007669"/>
    <property type="project" value="UniProtKB-KW"/>
</dbReference>
<dbReference type="Gene3D" id="1.20.1250.10">
    <property type="match status" value="1"/>
</dbReference>
<dbReference type="GO" id="GO:0009891">
    <property type="term" value="P:positive regulation of biosynthetic process"/>
    <property type="evidence" value="ECO:0007669"/>
    <property type="project" value="UniProtKB-ARBA"/>
</dbReference>
<dbReference type="AlphaFoldDB" id="A0A4W2D330"/>
<proteinExistence type="inferred from homology"/>
<dbReference type="Ensembl" id="ENSBIXT00000034218.1">
    <property type="protein sequence ID" value="ENSBIXP00000020240.1"/>
    <property type="gene ID" value="ENSBIXG00000023590.1"/>
</dbReference>
<keyword evidence="7 15" id="KW-0202">Cytokine</keyword>
<dbReference type="GO" id="GO:0005615">
    <property type="term" value="C:extracellular space"/>
    <property type="evidence" value="ECO:0007669"/>
    <property type="project" value="UniProtKB-UniRule"/>
</dbReference>
<evidence type="ECO:0000256" key="7">
    <source>
        <dbReference type="ARBA" id="ARBA00022514"/>
    </source>
</evidence>
<dbReference type="FunFam" id="1.20.1250.10:FF:000067">
    <property type="entry name" value="Interleukin-3"/>
    <property type="match status" value="1"/>
</dbReference>
<comment type="similarity">
    <text evidence="4 15">Belongs to the IL-3 family.</text>
</comment>
<dbReference type="Pfam" id="PF02059">
    <property type="entry name" value="IL3"/>
    <property type="match status" value="1"/>
</dbReference>
<reference evidence="17" key="2">
    <citation type="submission" date="2025-05" db="UniProtKB">
        <authorList>
            <consortium name="Ensembl"/>
        </authorList>
    </citation>
    <scope>IDENTIFICATION</scope>
</reference>
<sequence>MSSLSILHLLLLLLALHAPQAKGLPVVTSRTPYSMLMKEIMDDLKKITPSPEGSLNSDEKNFLTKESLLQANLKVFMTFATDTFGSDSKIMKNLKEFQPVLPTATPTEDPIFIENKNLGDFRMKLEEYLVIIRNYLKSKNIWFS</sequence>
<dbReference type="InterPro" id="IPR009079">
    <property type="entry name" value="4_helix_cytokine-like_core"/>
</dbReference>
<comment type="function">
    <text evidence="2">Granulocyte/macrophage colony-stimulating factors are cytokines that act in hematopoiesis by controlling the production, differentiation, and function of 2 related white cell populations of the blood, the granulocytes and the monocytes-macrophages.</text>
</comment>
<keyword evidence="8 15" id="KW-0964">Secreted</keyword>
<evidence type="ECO:0000256" key="8">
    <source>
        <dbReference type="ARBA" id="ARBA00022525"/>
    </source>
</evidence>
<evidence type="ECO:0000256" key="14">
    <source>
        <dbReference type="ARBA" id="ARBA00033034"/>
    </source>
</evidence>
<dbReference type="Proteomes" id="UP000429181">
    <property type="component" value="Chromosome 7"/>
</dbReference>
<dbReference type="STRING" id="30522.A0A4W2D330"/>